<keyword evidence="2" id="KW-0238">DNA-binding</keyword>
<keyword evidence="3" id="KW-0804">Transcription</keyword>
<protein>
    <submittedName>
        <fullName evidence="5">AraC family transcriptional regulator</fullName>
    </submittedName>
</protein>
<dbReference type="PROSITE" id="PS01124">
    <property type="entry name" value="HTH_ARAC_FAMILY_2"/>
    <property type="match status" value="1"/>
</dbReference>
<dbReference type="Proteomes" id="UP001161691">
    <property type="component" value="Unassembled WGS sequence"/>
</dbReference>
<gene>
    <name evidence="5" type="ORF">KB449_23715</name>
</gene>
<evidence type="ECO:0000313" key="6">
    <source>
        <dbReference type="Proteomes" id="UP001161691"/>
    </source>
</evidence>
<dbReference type="SMART" id="SM00342">
    <property type="entry name" value="HTH_ARAC"/>
    <property type="match status" value="1"/>
</dbReference>
<dbReference type="EMBL" id="JAGRPV010000001">
    <property type="protein sequence ID" value="MDI4647980.1"/>
    <property type="molecule type" value="Genomic_DNA"/>
</dbReference>
<dbReference type="PROSITE" id="PS00041">
    <property type="entry name" value="HTH_ARAC_FAMILY_1"/>
    <property type="match status" value="1"/>
</dbReference>
<dbReference type="Pfam" id="PF12833">
    <property type="entry name" value="HTH_18"/>
    <property type="match status" value="1"/>
</dbReference>
<reference evidence="5" key="1">
    <citation type="submission" date="2023-04" db="EMBL/GenBank/DDBJ databases">
        <title>Comparative genomic analysis of Cohnella hashimotonis sp. nov., isolated from the International Space Station.</title>
        <authorList>
            <person name="Venkateswaran K."/>
            <person name="Simpson A."/>
        </authorList>
    </citation>
    <scope>NUCLEOTIDE SEQUENCE</scope>
    <source>
        <strain evidence="5">F6_2S_P_1</strain>
    </source>
</reference>
<dbReference type="Gene3D" id="2.60.120.280">
    <property type="entry name" value="Regulatory protein AraC"/>
    <property type="match status" value="1"/>
</dbReference>
<keyword evidence="6" id="KW-1185">Reference proteome</keyword>
<feature type="domain" description="HTH araC/xylS-type" evidence="4">
    <location>
        <begin position="181"/>
        <end position="280"/>
    </location>
</feature>
<evidence type="ECO:0000256" key="1">
    <source>
        <dbReference type="ARBA" id="ARBA00023015"/>
    </source>
</evidence>
<dbReference type="RefSeq" id="WP_282910718.1">
    <property type="nucleotide sequence ID" value="NZ_JAGRPV010000001.1"/>
</dbReference>
<name>A0ABT6TNV8_9BACL</name>
<dbReference type="SUPFAM" id="SSF46689">
    <property type="entry name" value="Homeodomain-like"/>
    <property type="match status" value="2"/>
</dbReference>
<dbReference type="Gene3D" id="1.10.10.60">
    <property type="entry name" value="Homeodomain-like"/>
    <property type="match status" value="2"/>
</dbReference>
<dbReference type="InterPro" id="IPR018060">
    <property type="entry name" value="HTH_AraC"/>
</dbReference>
<dbReference type="PANTHER" id="PTHR43280">
    <property type="entry name" value="ARAC-FAMILY TRANSCRIPTIONAL REGULATOR"/>
    <property type="match status" value="1"/>
</dbReference>
<evidence type="ECO:0000256" key="3">
    <source>
        <dbReference type="ARBA" id="ARBA00023163"/>
    </source>
</evidence>
<proteinExistence type="predicted"/>
<dbReference type="InterPro" id="IPR037923">
    <property type="entry name" value="HTH-like"/>
</dbReference>
<evidence type="ECO:0000256" key="2">
    <source>
        <dbReference type="ARBA" id="ARBA00023125"/>
    </source>
</evidence>
<evidence type="ECO:0000259" key="4">
    <source>
        <dbReference type="PROSITE" id="PS01124"/>
    </source>
</evidence>
<evidence type="ECO:0000313" key="5">
    <source>
        <dbReference type="EMBL" id="MDI4647980.1"/>
    </source>
</evidence>
<dbReference type="PANTHER" id="PTHR43280:SF28">
    <property type="entry name" value="HTH-TYPE TRANSCRIPTIONAL ACTIVATOR RHAS"/>
    <property type="match status" value="1"/>
</dbReference>
<dbReference type="Pfam" id="PF02311">
    <property type="entry name" value="AraC_binding"/>
    <property type="match status" value="1"/>
</dbReference>
<dbReference type="InterPro" id="IPR018062">
    <property type="entry name" value="HTH_AraC-typ_CS"/>
</dbReference>
<dbReference type="SUPFAM" id="SSF51215">
    <property type="entry name" value="Regulatory protein AraC"/>
    <property type="match status" value="1"/>
</dbReference>
<organism evidence="5 6">
    <name type="scientific">Cohnella hashimotonis</name>
    <dbReference type="NCBI Taxonomy" id="2826895"/>
    <lineage>
        <taxon>Bacteria</taxon>
        <taxon>Bacillati</taxon>
        <taxon>Bacillota</taxon>
        <taxon>Bacilli</taxon>
        <taxon>Bacillales</taxon>
        <taxon>Paenibacillaceae</taxon>
        <taxon>Cohnella</taxon>
    </lineage>
</organism>
<comment type="caution">
    <text evidence="5">The sequence shown here is derived from an EMBL/GenBank/DDBJ whole genome shotgun (WGS) entry which is preliminary data.</text>
</comment>
<keyword evidence="1" id="KW-0805">Transcription regulation</keyword>
<sequence>MDSTDYGMLVYTPSQLARSTFLYVQHIGRWKYDDDYVITREGFESYLFQYTFSGRGYLKHEDREYELLADSVILIDCRKFHEYGTLSNEQWDVGWVHFDGNGSASYMQAIHDKYGPVIRLPVPHRFIQHQQSLIEIIRGNGVNLEAEAALHIFQLLMEVFTAGTTSPSGNGILVRQSDGLEKALQYLQIRYAEPISVDDLAREANMSKSHFTRAFKLWTGCSPIEYLIRQRITMSKSLLLRERTKSIERIAELVGFESASHYIVTFKKYENRTPLQYRKMWL</sequence>
<dbReference type="InterPro" id="IPR009057">
    <property type="entry name" value="Homeodomain-like_sf"/>
</dbReference>
<accession>A0ABT6TNV8</accession>
<dbReference type="InterPro" id="IPR003313">
    <property type="entry name" value="AraC-bd"/>
</dbReference>